<evidence type="ECO:0000256" key="5">
    <source>
        <dbReference type="ARBA" id="ARBA00023163"/>
    </source>
</evidence>
<dbReference type="InterPro" id="IPR050987">
    <property type="entry name" value="AtrR-like"/>
</dbReference>
<dbReference type="RefSeq" id="XP_025519909.1">
    <property type="nucleotide sequence ID" value="XM_025657586.1"/>
</dbReference>
<evidence type="ECO:0000256" key="1">
    <source>
        <dbReference type="ARBA" id="ARBA00004123"/>
    </source>
</evidence>
<proteinExistence type="predicted"/>
<dbReference type="EMBL" id="KZ825055">
    <property type="protein sequence ID" value="RAH61987.1"/>
    <property type="molecule type" value="Genomic_DNA"/>
</dbReference>
<dbReference type="GO" id="GO:0006351">
    <property type="term" value="P:DNA-templated transcription"/>
    <property type="evidence" value="ECO:0007669"/>
    <property type="project" value="InterPro"/>
</dbReference>
<keyword evidence="4" id="KW-0238">DNA-binding</keyword>
<dbReference type="PANTHER" id="PTHR46910">
    <property type="entry name" value="TRANSCRIPTION FACTOR PDR1"/>
    <property type="match status" value="1"/>
</dbReference>
<evidence type="ECO:0000256" key="6">
    <source>
        <dbReference type="ARBA" id="ARBA00023242"/>
    </source>
</evidence>
<evidence type="ECO:0000259" key="7">
    <source>
        <dbReference type="Pfam" id="PF04082"/>
    </source>
</evidence>
<dbReference type="PANTHER" id="PTHR46910:SF3">
    <property type="entry name" value="HALOTOLERANCE PROTEIN 9-RELATED"/>
    <property type="match status" value="1"/>
</dbReference>
<evidence type="ECO:0000313" key="8">
    <source>
        <dbReference type="EMBL" id="RAH61987.1"/>
    </source>
</evidence>
<dbReference type="GeneID" id="37160988"/>
<accession>A0A8G1VRL2</accession>
<evidence type="ECO:0000256" key="2">
    <source>
        <dbReference type="ARBA" id="ARBA00022723"/>
    </source>
</evidence>
<dbReference type="GO" id="GO:0003700">
    <property type="term" value="F:DNA-binding transcription factor activity"/>
    <property type="evidence" value="ECO:0007669"/>
    <property type="project" value="InterPro"/>
</dbReference>
<dbReference type="GO" id="GO:0008270">
    <property type="term" value="F:zinc ion binding"/>
    <property type="evidence" value="ECO:0007669"/>
    <property type="project" value="InterPro"/>
</dbReference>
<dbReference type="GO" id="GO:0005634">
    <property type="term" value="C:nucleus"/>
    <property type="evidence" value="ECO:0007669"/>
    <property type="project" value="UniProtKB-SubCell"/>
</dbReference>
<reference evidence="8 9" key="1">
    <citation type="submission" date="2018-02" db="EMBL/GenBank/DDBJ databases">
        <title>The genomes of Aspergillus section Nigri reveals drivers in fungal speciation.</title>
        <authorList>
            <consortium name="DOE Joint Genome Institute"/>
            <person name="Vesth T.C."/>
            <person name="Nybo J."/>
            <person name="Theobald S."/>
            <person name="Brandl J."/>
            <person name="Frisvad J.C."/>
            <person name="Nielsen K.F."/>
            <person name="Lyhne E.K."/>
            <person name="Kogle M.E."/>
            <person name="Kuo A."/>
            <person name="Riley R."/>
            <person name="Clum A."/>
            <person name="Nolan M."/>
            <person name="Lipzen A."/>
            <person name="Salamov A."/>
            <person name="Henrissat B."/>
            <person name="Wiebenga A."/>
            <person name="De vries R.P."/>
            <person name="Grigoriev I.V."/>
            <person name="Mortensen U.H."/>
            <person name="Andersen M.R."/>
            <person name="Baker S.E."/>
        </authorList>
    </citation>
    <scope>NUCLEOTIDE SEQUENCE [LARGE SCALE GENOMIC DNA]</scope>
    <source>
        <strain evidence="8 9">CBS 112811</strain>
    </source>
</reference>
<protein>
    <recommendedName>
        <fullName evidence="7">Xylanolytic transcriptional activator regulatory domain-containing protein</fullName>
    </recommendedName>
</protein>
<keyword evidence="5" id="KW-0804">Transcription</keyword>
<organism evidence="8 9">
    <name type="scientific">Aspergillus piperis CBS 112811</name>
    <dbReference type="NCBI Taxonomy" id="1448313"/>
    <lineage>
        <taxon>Eukaryota</taxon>
        <taxon>Fungi</taxon>
        <taxon>Dikarya</taxon>
        <taxon>Ascomycota</taxon>
        <taxon>Pezizomycotina</taxon>
        <taxon>Eurotiomycetes</taxon>
        <taxon>Eurotiomycetidae</taxon>
        <taxon>Eurotiales</taxon>
        <taxon>Aspergillaceae</taxon>
        <taxon>Aspergillus</taxon>
        <taxon>Aspergillus subgen. Circumdati</taxon>
    </lineage>
</organism>
<evidence type="ECO:0000256" key="4">
    <source>
        <dbReference type="ARBA" id="ARBA00023125"/>
    </source>
</evidence>
<keyword evidence="6" id="KW-0539">Nucleus</keyword>
<dbReference type="CDD" id="cd12148">
    <property type="entry name" value="fungal_TF_MHR"/>
    <property type="match status" value="1"/>
</dbReference>
<keyword evidence="2" id="KW-0479">Metal-binding</keyword>
<dbReference type="Pfam" id="PF04082">
    <property type="entry name" value="Fungal_trans"/>
    <property type="match status" value="1"/>
</dbReference>
<feature type="domain" description="Xylanolytic transcriptional activator regulatory" evidence="7">
    <location>
        <begin position="209"/>
        <end position="367"/>
    </location>
</feature>
<dbReference type="InterPro" id="IPR007219">
    <property type="entry name" value="XnlR_reg_dom"/>
</dbReference>
<evidence type="ECO:0000313" key="9">
    <source>
        <dbReference type="Proteomes" id="UP000249526"/>
    </source>
</evidence>
<name>A0A8G1VRL2_9EURO</name>
<sequence length="674" mass="76534">MSVRPHRRRRTEVAFVLPPGDSQFWIQKTDIGSVREQGRRVLDVSIGRESAGISSLQSLGSDVRRLRGQAAGQQGLAHRIEILEDQVGHKTGSQTHSPGSSVGKTVSEDTSIDELATHAFSETSLGHVYFGSSSNYAMFRHISNAFAESALLHLTLSSYASTAIQSCSMSEEKKKSTRKKLSLVKQFSISLEDTHSLPSRDEVLYLISRFSTTIGAILPYVNYETLLDTYEKALLERPPRFQRGFLALLNVIWAHASASLQLPEAEVFYSHCAGLLDQRTLERPTFELVQTLLLKCLYEQNHQRSTLSYTTHTNCVRAALQLGVHCASIRYARDNTPEGLHQKIWMGVLNNDRIMGLTQGRPLLIPYSIEKTCEIRQSAIPGDISSLYLFQITSSNTLLDDIIETLYDSNMESGQSLDIETAINKRDNLHFHLEQWADSLPERISLLPSEELLKKPAGPDARWAVRVLLCIQYHRLELTMNFPLMMKILELDSTKSLGNRIRQIIQRSCSLILQDDWLAIQEVQRLISHISTLQGFIDMYASWYTCNYTIFTALLHCLALYLVRQQYPLDSEPTPTQIRQEIEACLRTMRNISRGSIVNQKADYCIQRLLVVFDALVNKPQEHTRNPLDTLTTDFIFQHIKLPTEEFLNQCSRHEESEQAQLFLDIFSGIPLCE</sequence>
<gene>
    <name evidence="8" type="ORF">BO85DRAFT_412816</name>
</gene>
<dbReference type="Proteomes" id="UP000249526">
    <property type="component" value="Unassembled WGS sequence"/>
</dbReference>
<dbReference type="AlphaFoldDB" id="A0A8G1VRL2"/>
<evidence type="ECO:0000256" key="3">
    <source>
        <dbReference type="ARBA" id="ARBA00023015"/>
    </source>
</evidence>
<keyword evidence="3" id="KW-0805">Transcription regulation</keyword>
<comment type="subcellular location">
    <subcellularLocation>
        <location evidence="1">Nucleus</location>
    </subcellularLocation>
</comment>
<dbReference type="GO" id="GO:0003677">
    <property type="term" value="F:DNA binding"/>
    <property type="evidence" value="ECO:0007669"/>
    <property type="project" value="UniProtKB-KW"/>
</dbReference>
<keyword evidence="9" id="KW-1185">Reference proteome</keyword>